<dbReference type="InterPro" id="IPR036390">
    <property type="entry name" value="WH_DNA-bd_sf"/>
</dbReference>
<evidence type="ECO:0000256" key="4">
    <source>
        <dbReference type="ARBA" id="ARBA00023163"/>
    </source>
</evidence>
<dbReference type="SUPFAM" id="SSF53850">
    <property type="entry name" value="Periplasmic binding protein-like II"/>
    <property type="match status" value="1"/>
</dbReference>
<dbReference type="Pfam" id="PF03466">
    <property type="entry name" value="LysR_substrate"/>
    <property type="match status" value="1"/>
</dbReference>
<gene>
    <name evidence="6" type="ORF">EV650_0861</name>
</gene>
<dbReference type="PROSITE" id="PS50931">
    <property type="entry name" value="HTH_LYSR"/>
    <property type="match status" value="1"/>
</dbReference>
<dbReference type="PANTHER" id="PTHR30346:SF29">
    <property type="entry name" value="LYSR SUBSTRATE-BINDING"/>
    <property type="match status" value="1"/>
</dbReference>
<sequence>MITSRQLEYFQAVARELHFTRAAQAQRIAQPALSQQIRKLERQLGLTLFERNNHQVSLTPAGAALLEHAERILADIVAVEEEMLGWTSGVRGRIRLGAARGLMPQLAKTLVVYCRTYPQVEVELREQNTEEMMADLLGGRIDAATLAAPPQRAERRIEWQPLGSEPLVLIAGPDTTLGGRDRVPVGDLDGQDLIAYPPQSAIAAIITGALAEAGAVPHLRFESREYTTARALASVGLAAAVVPRSVAVAPGPPVGVAVLEPELVWTPALAWSAVRRPVPALSAFLDLMLAGAEFLPGDNPDV</sequence>
<evidence type="ECO:0000313" key="7">
    <source>
        <dbReference type="Proteomes" id="UP000295447"/>
    </source>
</evidence>
<name>A0A4R7ZVB0_9ACTN</name>
<dbReference type="GO" id="GO:0003700">
    <property type="term" value="F:DNA-binding transcription factor activity"/>
    <property type="evidence" value="ECO:0007669"/>
    <property type="project" value="InterPro"/>
</dbReference>
<evidence type="ECO:0000259" key="5">
    <source>
        <dbReference type="PROSITE" id="PS50931"/>
    </source>
</evidence>
<proteinExistence type="inferred from homology"/>
<comment type="similarity">
    <text evidence="1">Belongs to the LysR transcriptional regulatory family.</text>
</comment>
<organism evidence="6 7">
    <name type="scientific">Kribbella kalugense</name>
    <dbReference type="NCBI Taxonomy" id="2512221"/>
    <lineage>
        <taxon>Bacteria</taxon>
        <taxon>Bacillati</taxon>
        <taxon>Actinomycetota</taxon>
        <taxon>Actinomycetes</taxon>
        <taxon>Propionibacteriales</taxon>
        <taxon>Kribbellaceae</taxon>
        <taxon>Kribbella</taxon>
    </lineage>
</organism>
<accession>A0A4R7ZVB0</accession>
<dbReference type="Proteomes" id="UP000295447">
    <property type="component" value="Unassembled WGS sequence"/>
</dbReference>
<evidence type="ECO:0000313" key="6">
    <source>
        <dbReference type="EMBL" id="TDW22029.1"/>
    </source>
</evidence>
<reference evidence="6 7" key="1">
    <citation type="submission" date="2019-03" db="EMBL/GenBank/DDBJ databases">
        <title>Genomic Encyclopedia of Type Strains, Phase III (KMG-III): the genomes of soil and plant-associated and newly described type strains.</title>
        <authorList>
            <person name="Whitman W."/>
        </authorList>
    </citation>
    <scope>NUCLEOTIDE SEQUENCE [LARGE SCALE GENOMIC DNA]</scope>
    <source>
        <strain evidence="6 7">VKM Ac-2570</strain>
    </source>
</reference>
<keyword evidence="4" id="KW-0804">Transcription</keyword>
<dbReference type="Gene3D" id="1.10.10.10">
    <property type="entry name" value="Winged helix-like DNA-binding domain superfamily/Winged helix DNA-binding domain"/>
    <property type="match status" value="1"/>
</dbReference>
<keyword evidence="7" id="KW-1185">Reference proteome</keyword>
<dbReference type="PRINTS" id="PR00039">
    <property type="entry name" value="HTHLYSR"/>
</dbReference>
<dbReference type="InterPro" id="IPR000847">
    <property type="entry name" value="LysR_HTH_N"/>
</dbReference>
<keyword evidence="2" id="KW-0805">Transcription regulation</keyword>
<dbReference type="PANTHER" id="PTHR30346">
    <property type="entry name" value="TRANSCRIPTIONAL DUAL REGULATOR HCAR-RELATED"/>
    <property type="match status" value="1"/>
</dbReference>
<dbReference type="CDD" id="cd05466">
    <property type="entry name" value="PBP2_LTTR_substrate"/>
    <property type="match status" value="1"/>
</dbReference>
<evidence type="ECO:0000256" key="1">
    <source>
        <dbReference type="ARBA" id="ARBA00009437"/>
    </source>
</evidence>
<dbReference type="FunFam" id="1.10.10.10:FF:000001">
    <property type="entry name" value="LysR family transcriptional regulator"/>
    <property type="match status" value="1"/>
</dbReference>
<protein>
    <submittedName>
        <fullName evidence="6">DNA-binding transcriptional LysR family regulator</fullName>
    </submittedName>
</protein>
<dbReference type="OrthoDB" id="3181812at2"/>
<dbReference type="InterPro" id="IPR005119">
    <property type="entry name" value="LysR_subst-bd"/>
</dbReference>
<evidence type="ECO:0000256" key="3">
    <source>
        <dbReference type="ARBA" id="ARBA00023125"/>
    </source>
</evidence>
<dbReference type="InterPro" id="IPR036388">
    <property type="entry name" value="WH-like_DNA-bd_sf"/>
</dbReference>
<feature type="domain" description="HTH lysR-type" evidence="5">
    <location>
        <begin position="2"/>
        <end position="59"/>
    </location>
</feature>
<evidence type="ECO:0000256" key="2">
    <source>
        <dbReference type="ARBA" id="ARBA00023015"/>
    </source>
</evidence>
<comment type="caution">
    <text evidence="6">The sequence shown here is derived from an EMBL/GenBank/DDBJ whole genome shotgun (WGS) entry which is preliminary data.</text>
</comment>
<dbReference type="SUPFAM" id="SSF46785">
    <property type="entry name" value="Winged helix' DNA-binding domain"/>
    <property type="match status" value="1"/>
</dbReference>
<dbReference type="Gene3D" id="3.40.190.290">
    <property type="match status" value="1"/>
</dbReference>
<dbReference type="AlphaFoldDB" id="A0A4R7ZVB0"/>
<dbReference type="Pfam" id="PF00126">
    <property type="entry name" value="HTH_1"/>
    <property type="match status" value="1"/>
</dbReference>
<dbReference type="EMBL" id="SODF01000001">
    <property type="protein sequence ID" value="TDW22029.1"/>
    <property type="molecule type" value="Genomic_DNA"/>
</dbReference>
<dbReference type="GO" id="GO:0003677">
    <property type="term" value="F:DNA binding"/>
    <property type="evidence" value="ECO:0007669"/>
    <property type="project" value="UniProtKB-KW"/>
</dbReference>
<keyword evidence="3 6" id="KW-0238">DNA-binding</keyword>
<dbReference type="RefSeq" id="WP_134115522.1">
    <property type="nucleotide sequence ID" value="NZ_SODF01000001.1"/>
</dbReference>
<dbReference type="GO" id="GO:0032993">
    <property type="term" value="C:protein-DNA complex"/>
    <property type="evidence" value="ECO:0007669"/>
    <property type="project" value="TreeGrafter"/>
</dbReference>